<dbReference type="Pfam" id="PF06864">
    <property type="entry name" value="PAP_PilO"/>
    <property type="match status" value="1"/>
</dbReference>
<dbReference type="OrthoDB" id="6459111at2"/>
<reference evidence="2 5" key="3">
    <citation type="submission" date="2017-11" db="EMBL/GenBank/DDBJ databases">
        <title>Complete genome sequence of Serratia sp. ATCC 39006 LacA.</title>
        <authorList>
            <person name="Hampton H.G."/>
            <person name="Jackson S.A."/>
            <person name="Jauregui R."/>
            <person name="Poulter G.T.M."/>
            <person name="Salmond G.P.C."/>
            <person name="Fineran P.C."/>
        </authorList>
    </citation>
    <scope>NUCLEOTIDE SEQUENCE [LARGE SCALE GENOMIC DNA]</scope>
    <source>
        <strain evidence="2 5">ATCC 39006</strain>
    </source>
</reference>
<reference evidence="3" key="4">
    <citation type="submission" date="2017-11" db="EMBL/GenBank/DDBJ databases">
        <title>Complete genome sequence of Serratia sp. ATCC 39006.</title>
        <authorList>
            <person name="Hampton H.G."/>
            <person name="Jackson S.A."/>
            <person name="Jauregui R."/>
            <person name="Poulter G.T.M."/>
            <person name="Salmond G.P.C."/>
            <person name="Fineran P.C."/>
        </authorList>
    </citation>
    <scope>NUCLEOTIDE SEQUENCE</scope>
    <source>
        <strain evidence="3">ATCC 39006</strain>
    </source>
</reference>
<dbReference type="InterPro" id="IPR009663">
    <property type="entry name" value="PAP_PilO"/>
</dbReference>
<evidence type="ECO:0000313" key="2">
    <source>
        <dbReference type="EMBL" id="AUH01901.1"/>
    </source>
</evidence>
<keyword evidence="4" id="KW-1185">Reference proteome</keyword>
<dbReference type="STRING" id="104623.Ser39006_01483"/>
<dbReference type="KEGG" id="sera:Ser39006_020100"/>
<evidence type="ECO:0000313" key="4">
    <source>
        <dbReference type="Proteomes" id="UP000017700"/>
    </source>
</evidence>
<dbReference type="RefSeq" id="WP_021014753.1">
    <property type="nucleotide sequence ID" value="NZ_CP025084.1"/>
</dbReference>
<proteinExistence type="predicted"/>
<protein>
    <submittedName>
        <fullName evidence="3">Pilus assembly protein</fullName>
    </submittedName>
</protein>
<gene>
    <name evidence="2" type="ORF">CWC46_20105</name>
    <name evidence="3" type="ORF">Ser39006_020100</name>
</gene>
<organism evidence="3 4">
    <name type="scientific">Serratia sp. (strain ATCC 39006)</name>
    <name type="common">Prodigiosinella confusarubida</name>
    <dbReference type="NCBI Taxonomy" id="104623"/>
    <lineage>
        <taxon>Bacteria</taxon>
        <taxon>Pseudomonadati</taxon>
        <taxon>Pseudomonadota</taxon>
        <taxon>Gammaproteobacteria</taxon>
        <taxon>Enterobacterales</taxon>
        <taxon>Pectobacteriaceae</taxon>
        <taxon>Prodigiosinella</taxon>
    </lineage>
</organism>
<evidence type="ECO:0000313" key="5">
    <source>
        <dbReference type="Proteomes" id="UP000233778"/>
    </source>
</evidence>
<reference evidence="3 4" key="1">
    <citation type="journal article" date="2013" name="Genome Announc.">
        <title>Draft genome sequence of Serratia sp. strain ATCC 39006, a model bacterium for analysis of the biosynthesis and regulation of prodigiosin, a carbapenem, and gas vesicles.</title>
        <authorList>
            <person name="Fineran P.C."/>
            <person name="Iglesias Cans M.C."/>
            <person name="Ramsay J.P."/>
            <person name="Wilf N.M."/>
            <person name="Cossyleon D."/>
            <person name="McNeil M.B."/>
            <person name="Williamson N.R."/>
            <person name="Monson R.E."/>
            <person name="Becher S.A."/>
            <person name="Stanton J.A."/>
            <person name="Brugger K."/>
            <person name="Brown S.D."/>
            <person name="Salmond G.P."/>
        </authorList>
    </citation>
    <scope>NUCLEOTIDE SEQUENCE [LARGE SCALE GENOMIC DNA]</scope>
    <source>
        <strain evidence="3">ATCC 39006</strain>
        <strain evidence="4">ATCC 39006 / SC 11482</strain>
    </source>
</reference>
<sequence>MRKQKERRRAQGTQPVLIQGRTGWLAGLRWVDEKGAGLGFWRNTRGDTHWIQTGRKPDRMVGFALPARVRRGIRLCSLAAAFLVREGGNSYGIYQLDEAADRWVFLATVGGRISVMGDVVGTLQEVNAARERFMEFNDPGDLQRGWHCSARPEQPESWQNLTGFLTRTQRRRVHLRQIPSLRKLGTLAFLVVGVSAALFYWRDDAGLKARQAAALAEYKARQVLAEHKPAVEPQVVHPWASLLPSSVFLSQCWFTREPLPVSVVGWRLTAGECTQAGLRLRYVAMPGTTVEDFARRAKHIFGQSAVFDLKDGGQNGDVNVPYAATSLPARDEAVPDGNTQLMRFVTHLQRRNIRVRFTEIKPPDVIPGAANTAPPQGWREFTFAVNTRLAPEWMLAGCDDIGLRLFSIAFTLSPQGQFDYTVKGSLYAQR</sequence>
<reference evidence="3" key="2">
    <citation type="submission" date="2013-09" db="EMBL/GenBank/DDBJ databases">
        <authorList>
            <person name="Wang G."/>
            <person name="Yang Y."/>
            <person name="Su Y."/>
        </authorList>
    </citation>
    <scope>NUCLEOTIDE SEQUENCE</scope>
    <source>
        <strain evidence="3">ATCC 39006</strain>
    </source>
</reference>
<dbReference type="Proteomes" id="UP000017700">
    <property type="component" value="Chromosome"/>
</dbReference>
<accession>A0A2I5TNS8</accession>
<keyword evidence="1" id="KW-0812">Transmembrane</keyword>
<name>A0A2I5TNS8_SERS3</name>
<feature type="transmembrane region" description="Helical" evidence="1">
    <location>
        <begin position="180"/>
        <end position="201"/>
    </location>
</feature>
<dbReference type="EMBL" id="CP025084">
    <property type="protein sequence ID" value="AUH06223.1"/>
    <property type="molecule type" value="Genomic_DNA"/>
</dbReference>
<evidence type="ECO:0000256" key="1">
    <source>
        <dbReference type="SAM" id="Phobius"/>
    </source>
</evidence>
<keyword evidence="1" id="KW-0472">Membrane</keyword>
<dbReference type="KEGG" id="serq:CWC46_20105"/>
<dbReference type="Proteomes" id="UP000233778">
    <property type="component" value="Chromosome"/>
</dbReference>
<keyword evidence="1" id="KW-1133">Transmembrane helix</keyword>
<evidence type="ECO:0000313" key="3">
    <source>
        <dbReference type="EMBL" id="AUH06223.1"/>
    </source>
</evidence>
<dbReference type="AlphaFoldDB" id="A0A2I5TNS8"/>
<dbReference type="EMBL" id="CP025085">
    <property type="protein sequence ID" value="AUH01901.1"/>
    <property type="molecule type" value="Genomic_DNA"/>
</dbReference>